<sequence>AKTDNKYILLLFVMNLSRACEEFYKITLNDEDVVNIMNKRFYCVEINVSKNDLIKYNNGYITGKNLATKYFVSKCPKIWFLDPQEQRVNTFAEVSLPSKFKLVLKYVYTGSYEVMGWQDFMNENK</sequence>
<dbReference type="Pfam" id="PF13098">
    <property type="entry name" value="Thioredoxin_2"/>
    <property type="match status" value="1"/>
</dbReference>
<evidence type="ECO:0000259" key="1">
    <source>
        <dbReference type="Pfam" id="PF13098"/>
    </source>
</evidence>
<feature type="non-terminal residue" evidence="2">
    <location>
        <position position="1"/>
    </location>
</feature>
<dbReference type="Gene3D" id="3.40.30.10">
    <property type="entry name" value="Glutaredoxin"/>
    <property type="match status" value="1"/>
</dbReference>
<name>X1QTP6_9ZZZZ</name>
<reference evidence="2" key="1">
    <citation type="journal article" date="2014" name="Front. Microbiol.">
        <title>High frequency of phylogenetically diverse reductive dehalogenase-homologous genes in deep subseafloor sedimentary metagenomes.</title>
        <authorList>
            <person name="Kawai M."/>
            <person name="Futagami T."/>
            <person name="Toyoda A."/>
            <person name="Takaki Y."/>
            <person name="Nishi S."/>
            <person name="Hori S."/>
            <person name="Arai W."/>
            <person name="Tsubouchi T."/>
            <person name="Morono Y."/>
            <person name="Uchiyama I."/>
            <person name="Ito T."/>
            <person name="Fujiyama A."/>
            <person name="Inagaki F."/>
            <person name="Takami H."/>
        </authorList>
    </citation>
    <scope>NUCLEOTIDE SEQUENCE</scope>
    <source>
        <strain evidence="2">Expedition CK06-06</strain>
    </source>
</reference>
<accession>X1QTP6</accession>
<dbReference type="EMBL" id="BARV01038265">
    <property type="protein sequence ID" value="GAI58176.1"/>
    <property type="molecule type" value="Genomic_DNA"/>
</dbReference>
<dbReference type="AlphaFoldDB" id="X1QTP6"/>
<gene>
    <name evidence="2" type="ORF">S06H3_58997</name>
</gene>
<proteinExistence type="predicted"/>
<dbReference type="InterPro" id="IPR012336">
    <property type="entry name" value="Thioredoxin-like_fold"/>
</dbReference>
<evidence type="ECO:0000313" key="2">
    <source>
        <dbReference type="EMBL" id="GAI58176.1"/>
    </source>
</evidence>
<dbReference type="SUPFAM" id="SSF52833">
    <property type="entry name" value="Thioredoxin-like"/>
    <property type="match status" value="1"/>
</dbReference>
<feature type="domain" description="Thioredoxin-like fold" evidence="1">
    <location>
        <begin position="1"/>
        <end position="86"/>
    </location>
</feature>
<organism evidence="2">
    <name type="scientific">marine sediment metagenome</name>
    <dbReference type="NCBI Taxonomy" id="412755"/>
    <lineage>
        <taxon>unclassified sequences</taxon>
        <taxon>metagenomes</taxon>
        <taxon>ecological metagenomes</taxon>
    </lineage>
</organism>
<dbReference type="InterPro" id="IPR036249">
    <property type="entry name" value="Thioredoxin-like_sf"/>
</dbReference>
<protein>
    <recommendedName>
        <fullName evidence="1">Thioredoxin-like fold domain-containing protein</fullName>
    </recommendedName>
</protein>
<comment type="caution">
    <text evidence="2">The sequence shown here is derived from an EMBL/GenBank/DDBJ whole genome shotgun (WGS) entry which is preliminary data.</text>
</comment>